<dbReference type="Proteomes" id="UP000075604">
    <property type="component" value="Unassembled WGS sequence"/>
</dbReference>
<evidence type="ECO:0000313" key="4">
    <source>
        <dbReference type="EMBL" id="KYG03862.1"/>
    </source>
</evidence>
<accession>A0A150PSS2</accession>
<comment type="similarity">
    <text evidence="1">Belongs to the LDH2/MDH2 oxidoreductase family.</text>
</comment>
<dbReference type="SUPFAM" id="SSF89733">
    <property type="entry name" value="L-sulfolactate dehydrogenase-like"/>
    <property type="match status" value="1"/>
</dbReference>
<evidence type="ECO:0008006" key="7">
    <source>
        <dbReference type="Google" id="ProtNLM"/>
    </source>
</evidence>
<dbReference type="Gene3D" id="1.10.1530.10">
    <property type="match status" value="1"/>
</dbReference>
<dbReference type="EMBL" id="JELX01001496">
    <property type="protein sequence ID" value="KYF58775.1"/>
    <property type="molecule type" value="Genomic_DNA"/>
</dbReference>
<dbReference type="PANTHER" id="PTHR11091">
    <property type="entry name" value="OXIDOREDUCTASE-RELATED"/>
    <property type="match status" value="1"/>
</dbReference>
<evidence type="ECO:0000256" key="1">
    <source>
        <dbReference type="ARBA" id="ARBA00006056"/>
    </source>
</evidence>
<evidence type="ECO:0000313" key="6">
    <source>
        <dbReference type="Proteomes" id="UP000075604"/>
    </source>
</evidence>
<evidence type="ECO:0000256" key="2">
    <source>
        <dbReference type="ARBA" id="ARBA00023002"/>
    </source>
</evidence>
<name>A0A150PSS2_SORCE</name>
<dbReference type="InterPro" id="IPR003767">
    <property type="entry name" value="Malate/L-lactate_DH-like"/>
</dbReference>
<dbReference type="Pfam" id="PF02615">
    <property type="entry name" value="Ldh_2"/>
    <property type="match status" value="1"/>
</dbReference>
<proteinExistence type="inferred from homology"/>
<dbReference type="Proteomes" id="UP000075502">
    <property type="component" value="Unassembled WGS sequence"/>
</dbReference>
<sequence length="373" mass="39121">MSKMNVSLNELRRFATDALTRAGLAPAHARIAAEPLVYADKKGFDTHGIANLGRIYVAKLRSGRIRGDAEPRVLKDEGATALIDGQDGLGLVTGVKAMRLAMDKAAASGVGAVAVRRSSHFGPAGYYAELALERGMVGIAMSNLGSQTIARPPHGGVKIVGTNPICLAAPGGEMPAFVLDMSTTVVSTGRVRAAARLGERIPEGWLVDEHGAPVTDPAALDAGTGHLQLLGGQPETGGWKGLGLALWVDILCGALAGAAAGPDPDLFGPSGEARSRDDRDVGHFFLALDIRRFGELSEFQRRMDRILAGVVECPANGPGRRVTYPGYLEHERRRAVRVDAVSVDSDLFAALGGLARELGIKPLETLVEEGDAA</sequence>
<evidence type="ECO:0000313" key="3">
    <source>
        <dbReference type="EMBL" id="KYF58775.1"/>
    </source>
</evidence>
<dbReference type="Gene3D" id="3.30.1370.60">
    <property type="entry name" value="Hypothetical oxidoreductase yiak, domain 2"/>
    <property type="match status" value="1"/>
</dbReference>
<dbReference type="InterPro" id="IPR036111">
    <property type="entry name" value="Mal/L-sulfo/L-lacto_DH-like_sf"/>
</dbReference>
<dbReference type="GO" id="GO:0016491">
    <property type="term" value="F:oxidoreductase activity"/>
    <property type="evidence" value="ECO:0007669"/>
    <property type="project" value="UniProtKB-KW"/>
</dbReference>
<reference evidence="5 6" key="1">
    <citation type="submission" date="2014-02" db="EMBL/GenBank/DDBJ databases">
        <title>The small core and large imbalanced accessory genome model reveals a collaborative survival strategy of Sorangium cellulosum strains in nature.</title>
        <authorList>
            <person name="Han K."/>
            <person name="Peng R."/>
            <person name="Blom J."/>
            <person name="Li Y.-Z."/>
        </authorList>
    </citation>
    <scope>NUCLEOTIDE SEQUENCE [LARGE SCALE GENOMIC DNA]</scope>
    <source>
        <strain evidence="4 5">So0007-03</strain>
        <strain evidence="3 6">So0157-18</strain>
    </source>
</reference>
<dbReference type="EMBL" id="JEME01002566">
    <property type="protein sequence ID" value="KYG03862.1"/>
    <property type="molecule type" value="Genomic_DNA"/>
</dbReference>
<comment type="caution">
    <text evidence="3">The sequence shown here is derived from an EMBL/GenBank/DDBJ whole genome shotgun (WGS) entry which is preliminary data.</text>
</comment>
<dbReference type="InterPro" id="IPR043143">
    <property type="entry name" value="Mal/L-sulf/L-lact_DH-like_NADP"/>
</dbReference>
<evidence type="ECO:0000313" key="5">
    <source>
        <dbReference type="Proteomes" id="UP000075502"/>
    </source>
</evidence>
<dbReference type="InterPro" id="IPR043144">
    <property type="entry name" value="Mal/L-sulf/L-lact_DH-like_ah"/>
</dbReference>
<keyword evidence="2" id="KW-0560">Oxidoreductase</keyword>
<protein>
    <recommendedName>
        <fullName evidence="7">Lactate dehydrogenase</fullName>
    </recommendedName>
</protein>
<gene>
    <name evidence="3" type="ORF">BE04_13000</name>
    <name evidence="4" type="ORF">BE21_49640</name>
</gene>
<dbReference type="PANTHER" id="PTHR11091:SF0">
    <property type="entry name" value="MALATE DEHYDROGENASE"/>
    <property type="match status" value="1"/>
</dbReference>
<organism evidence="3 6">
    <name type="scientific">Sorangium cellulosum</name>
    <name type="common">Polyangium cellulosum</name>
    <dbReference type="NCBI Taxonomy" id="56"/>
    <lineage>
        <taxon>Bacteria</taxon>
        <taxon>Pseudomonadati</taxon>
        <taxon>Myxococcota</taxon>
        <taxon>Polyangia</taxon>
        <taxon>Polyangiales</taxon>
        <taxon>Polyangiaceae</taxon>
        <taxon>Sorangium</taxon>
    </lineage>
</organism>
<dbReference type="AlphaFoldDB" id="A0A150PSS2"/>